<reference evidence="1" key="1">
    <citation type="submission" date="2019-09" db="EMBL/GenBank/DDBJ databases">
        <authorList>
            <person name="Rodrigo-Torres L."/>
            <person name="Arahal R. D."/>
            <person name="Lucena T."/>
        </authorList>
    </citation>
    <scope>NUCLEOTIDE SEQUENCE</scope>
    <source>
        <strain evidence="1">ISS653</strain>
    </source>
</reference>
<accession>A0AC61Y3R4</accession>
<protein>
    <submittedName>
        <fullName evidence="1">Uncharacterized protein</fullName>
    </submittedName>
</protein>
<gene>
    <name evidence="1" type="ORF">FVB9532_00368</name>
</gene>
<name>A0AC61Y3R4_9FLAO</name>
<dbReference type="Proteomes" id="UP000356253">
    <property type="component" value="Unassembled WGS sequence"/>
</dbReference>
<sequence length="538" mass="62407">MNFKRFTYFCLLLLSFTFFFNCAKRGMPQGGIIDTIPPVFVRANPENFSTNFKAKEIRIYFNEYVKLDNPQRQIIVSPPMDPKPEFYPMGSASKDVRIKILDTLLENTTYSINFGNSITDNNEGNPLQFFKYVFSTGSYVDSLSVSGAVSDAYKRKSDEFVSIMLYEVDSTYSDSAVYKRMPTYISYTRDTLNTFTVDNMRAGTYQMVAMVDKNQNYKFDPRTDKIGYVDSLITIPTKETYGLKVFKEILDFQIQRPKQLSKKHLIFGYKGNADSTQINLISDVATDFDYRILPDAETDTLHYWYKPFMEVDSLVFQVKKENYIDTVYTKIRDMKSDSLEIKALTKGSFNPDENFQLTANTPLETLDTTLVKIIDKDSIPIHFDYIFQERENILSLAFDKKEDQAFKIQLLPGAITDFYENSNDTLDFQIKTPKLSDLGILNLTVNNINSYPVIVQLTNSKGDTYKEIIHNQEEGNVFNFEYIKPASYRVRVIYDENENGKWDTGSFLNKTQPERVFYYPGEIEIRANWDVNETFILR</sequence>
<proteinExistence type="predicted"/>
<organism evidence="1 2">
    <name type="scientific">Mesonia oceanica</name>
    <dbReference type="NCBI Taxonomy" id="2687242"/>
    <lineage>
        <taxon>Bacteria</taxon>
        <taxon>Pseudomonadati</taxon>
        <taxon>Bacteroidota</taxon>
        <taxon>Flavobacteriia</taxon>
        <taxon>Flavobacteriales</taxon>
        <taxon>Flavobacteriaceae</taxon>
        <taxon>Mesonia</taxon>
    </lineage>
</organism>
<evidence type="ECO:0000313" key="2">
    <source>
        <dbReference type="Proteomes" id="UP000356253"/>
    </source>
</evidence>
<evidence type="ECO:0000313" key="1">
    <source>
        <dbReference type="EMBL" id="VVU99116.1"/>
    </source>
</evidence>
<comment type="caution">
    <text evidence="1">The sequence shown here is derived from an EMBL/GenBank/DDBJ whole genome shotgun (WGS) entry which is preliminary data.</text>
</comment>
<dbReference type="EMBL" id="CABVMM010000001">
    <property type="protein sequence ID" value="VVU99116.1"/>
    <property type="molecule type" value="Genomic_DNA"/>
</dbReference>
<keyword evidence="2" id="KW-1185">Reference proteome</keyword>